<evidence type="ECO:0000313" key="1">
    <source>
        <dbReference type="EMBL" id="JAP13227.1"/>
    </source>
</evidence>
<name>A0A0V0H1B9_SOLCH</name>
<accession>A0A0V0H1B9</accession>
<dbReference type="EMBL" id="GEDG01028366">
    <property type="protein sequence ID" value="JAP13227.1"/>
    <property type="molecule type" value="Transcribed_RNA"/>
</dbReference>
<sequence length="63" mass="7339">MSYQTEGLRVFFSTLPSLLNFELKVRSYGHLSEASLVKTFHPFEKGVFWTFPYPALVKGLIRR</sequence>
<protein>
    <submittedName>
        <fullName evidence="1">Putative ovule protein</fullName>
    </submittedName>
</protein>
<proteinExistence type="predicted"/>
<organism evidence="1">
    <name type="scientific">Solanum chacoense</name>
    <name type="common">Chaco potato</name>
    <dbReference type="NCBI Taxonomy" id="4108"/>
    <lineage>
        <taxon>Eukaryota</taxon>
        <taxon>Viridiplantae</taxon>
        <taxon>Streptophyta</taxon>
        <taxon>Embryophyta</taxon>
        <taxon>Tracheophyta</taxon>
        <taxon>Spermatophyta</taxon>
        <taxon>Magnoliopsida</taxon>
        <taxon>eudicotyledons</taxon>
        <taxon>Gunneridae</taxon>
        <taxon>Pentapetalae</taxon>
        <taxon>asterids</taxon>
        <taxon>lamiids</taxon>
        <taxon>Solanales</taxon>
        <taxon>Solanaceae</taxon>
        <taxon>Solanoideae</taxon>
        <taxon>Solaneae</taxon>
        <taxon>Solanum</taxon>
    </lineage>
</organism>
<dbReference type="AlphaFoldDB" id="A0A0V0H1B9"/>
<reference evidence="1" key="1">
    <citation type="submission" date="2015-12" db="EMBL/GenBank/DDBJ databases">
        <title>Gene expression during late stages of embryo sac development: a critical building block for successful pollen-pistil interactions.</title>
        <authorList>
            <person name="Liu Y."/>
            <person name="Joly V."/>
            <person name="Sabar M."/>
            <person name="Matton D.P."/>
        </authorList>
    </citation>
    <scope>NUCLEOTIDE SEQUENCE</scope>
</reference>